<keyword evidence="7" id="KW-1185">Reference proteome</keyword>
<dbReference type="SUPFAM" id="SSF144083">
    <property type="entry name" value="Magnesium transport protein CorA, transmembrane region"/>
    <property type="match status" value="1"/>
</dbReference>
<evidence type="ECO:0000313" key="7">
    <source>
        <dbReference type="Proteomes" id="UP000799778"/>
    </source>
</evidence>
<feature type="transmembrane region" description="Helical" evidence="5">
    <location>
        <begin position="419"/>
        <end position="439"/>
    </location>
</feature>
<evidence type="ECO:0000256" key="5">
    <source>
        <dbReference type="SAM" id="Phobius"/>
    </source>
</evidence>
<dbReference type="RefSeq" id="XP_033376922.1">
    <property type="nucleotide sequence ID" value="XM_033529674.1"/>
</dbReference>
<dbReference type="GO" id="GO:0016020">
    <property type="term" value="C:membrane"/>
    <property type="evidence" value="ECO:0007669"/>
    <property type="project" value="UniProtKB-SubCell"/>
</dbReference>
<sequence>MGVDPFDNWYEQHLRSGRDVNFKPDDFNFGLLRCDVGSADNIRKEDVTAEELLQWTATRSPRQTPGIDLIICQYKFCGLRDYSYTSLPLRTSEMIDIFGKLHLPKQYLHLRGIGGAHSGAFTSFIDRDSDGKVSQIQFVIRVGHGSSTAYSSMWSFALKWDAQTGRTDGFLEGFSPASLTEFTEHIKSSSTYLGHGLTLPEILVHMITTQLNDRMRIPCEELFYDEERRTDLSNLSYLGSKRPAALQTWSLDEIQGITTRANRYITTMVYLKRRFRSTAQITHRLLSILEEVSRIDRTDSDAWTQDQLEDDRRKQRLQNRVGVLEGYEYQTECMLKRIENLNNVLYTVLAQIDSRNQGRLAKINLQIAQAVRNDSLPMRTIAYITLVLLPGAFVAAIFGMNFFQFDETTRELTVARTFWHYWAITIPVTILVLLVWNVWNYRENRKGMDVHKSMQYLSKKPQVDDMETLDVDPSAYYQR</sequence>
<evidence type="ECO:0000256" key="3">
    <source>
        <dbReference type="ARBA" id="ARBA00022989"/>
    </source>
</evidence>
<evidence type="ECO:0000256" key="2">
    <source>
        <dbReference type="ARBA" id="ARBA00022692"/>
    </source>
</evidence>
<dbReference type="InterPro" id="IPR045863">
    <property type="entry name" value="CorA_TM1_TM2"/>
</dbReference>
<dbReference type="Gene3D" id="1.20.58.340">
    <property type="entry name" value="Magnesium transport protein CorA, transmembrane region"/>
    <property type="match status" value="1"/>
</dbReference>
<evidence type="ECO:0000256" key="1">
    <source>
        <dbReference type="ARBA" id="ARBA00004141"/>
    </source>
</evidence>
<evidence type="ECO:0000313" key="6">
    <source>
        <dbReference type="EMBL" id="KAF2008583.1"/>
    </source>
</evidence>
<gene>
    <name evidence="6" type="ORF">BU24DRAFT_429178</name>
</gene>
<evidence type="ECO:0008006" key="8">
    <source>
        <dbReference type="Google" id="ProtNLM"/>
    </source>
</evidence>
<dbReference type="Proteomes" id="UP000799778">
    <property type="component" value="Unassembled WGS sequence"/>
</dbReference>
<organism evidence="6 7">
    <name type="scientific">Aaosphaeria arxii CBS 175.79</name>
    <dbReference type="NCBI Taxonomy" id="1450172"/>
    <lineage>
        <taxon>Eukaryota</taxon>
        <taxon>Fungi</taxon>
        <taxon>Dikarya</taxon>
        <taxon>Ascomycota</taxon>
        <taxon>Pezizomycotina</taxon>
        <taxon>Dothideomycetes</taxon>
        <taxon>Pleosporomycetidae</taxon>
        <taxon>Pleosporales</taxon>
        <taxon>Pleosporales incertae sedis</taxon>
        <taxon>Aaosphaeria</taxon>
    </lineage>
</organism>
<protein>
    <recommendedName>
        <fullName evidence="8">Cora-domain-containing protein</fullName>
    </recommendedName>
</protein>
<keyword evidence="4 5" id="KW-0472">Membrane</keyword>
<dbReference type="EMBL" id="ML978082">
    <property type="protein sequence ID" value="KAF2008583.1"/>
    <property type="molecule type" value="Genomic_DNA"/>
</dbReference>
<reference evidence="6" key="1">
    <citation type="journal article" date="2020" name="Stud. Mycol.">
        <title>101 Dothideomycetes genomes: a test case for predicting lifestyles and emergence of pathogens.</title>
        <authorList>
            <person name="Haridas S."/>
            <person name="Albert R."/>
            <person name="Binder M."/>
            <person name="Bloem J."/>
            <person name="Labutti K."/>
            <person name="Salamov A."/>
            <person name="Andreopoulos B."/>
            <person name="Baker S."/>
            <person name="Barry K."/>
            <person name="Bills G."/>
            <person name="Bluhm B."/>
            <person name="Cannon C."/>
            <person name="Castanera R."/>
            <person name="Culley D."/>
            <person name="Daum C."/>
            <person name="Ezra D."/>
            <person name="Gonzalez J."/>
            <person name="Henrissat B."/>
            <person name="Kuo A."/>
            <person name="Liang C."/>
            <person name="Lipzen A."/>
            <person name="Lutzoni F."/>
            <person name="Magnuson J."/>
            <person name="Mondo S."/>
            <person name="Nolan M."/>
            <person name="Ohm R."/>
            <person name="Pangilinan J."/>
            <person name="Park H.-J."/>
            <person name="Ramirez L."/>
            <person name="Alfaro M."/>
            <person name="Sun H."/>
            <person name="Tritt A."/>
            <person name="Yoshinaga Y."/>
            <person name="Zwiers L.-H."/>
            <person name="Turgeon B."/>
            <person name="Goodwin S."/>
            <person name="Spatafora J."/>
            <person name="Crous P."/>
            <person name="Grigoriev I."/>
        </authorList>
    </citation>
    <scope>NUCLEOTIDE SEQUENCE</scope>
    <source>
        <strain evidence="6">CBS 175.79</strain>
    </source>
</reference>
<feature type="transmembrane region" description="Helical" evidence="5">
    <location>
        <begin position="381"/>
        <end position="399"/>
    </location>
</feature>
<keyword evidence="3 5" id="KW-1133">Transmembrane helix</keyword>
<dbReference type="AlphaFoldDB" id="A0A6A5X6K0"/>
<comment type="subcellular location">
    <subcellularLocation>
        <location evidence="1">Membrane</location>
        <topology evidence="1">Multi-pass membrane protein</topology>
    </subcellularLocation>
</comment>
<proteinExistence type="predicted"/>
<evidence type="ECO:0000256" key="4">
    <source>
        <dbReference type="ARBA" id="ARBA00023136"/>
    </source>
</evidence>
<dbReference type="OrthoDB" id="2830640at2759"/>
<accession>A0A6A5X6K0</accession>
<dbReference type="GeneID" id="54287071"/>
<name>A0A6A5X6K0_9PLEO</name>
<keyword evidence="2 5" id="KW-0812">Transmembrane</keyword>